<proteinExistence type="predicted"/>
<dbReference type="EMBL" id="CAKKLH010000301">
    <property type="protein sequence ID" value="CAH0110213.1"/>
    <property type="molecule type" value="Genomic_DNA"/>
</dbReference>
<feature type="chain" id="PRO_5035307160" description="Spaetzle domain-containing protein" evidence="1">
    <location>
        <begin position="17"/>
        <end position="432"/>
    </location>
</feature>
<keyword evidence="1" id="KW-0732">Signal</keyword>
<accession>A0A8J2WNW3</accession>
<evidence type="ECO:0000313" key="2">
    <source>
        <dbReference type="EMBL" id="CAH0110213.1"/>
    </source>
</evidence>
<gene>
    <name evidence="2" type="ORF">DGAL_LOCUS13766</name>
</gene>
<reference evidence="2" key="1">
    <citation type="submission" date="2021-11" db="EMBL/GenBank/DDBJ databases">
        <authorList>
            <person name="Schell T."/>
        </authorList>
    </citation>
    <scope>NUCLEOTIDE SEQUENCE</scope>
    <source>
        <strain evidence="2">M5</strain>
    </source>
</reference>
<protein>
    <recommendedName>
        <fullName evidence="4">Spaetzle domain-containing protein</fullName>
    </recommendedName>
</protein>
<keyword evidence="3" id="KW-1185">Reference proteome</keyword>
<evidence type="ECO:0000313" key="3">
    <source>
        <dbReference type="Proteomes" id="UP000789390"/>
    </source>
</evidence>
<dbReference type="OrthoDB" id="6413868at2759"/>
<name>A0A8J2WNW3_9CRUS</name>
<evidence type="ECO:0000256" key="1">
    <source>
        <dbReference type="SAM" id="SignalP"/>
    </source>
</evidence>
<sequence>MLTVIVLLASMNFSGSQRVSIVDRLKALDKGIRQGLQRQKTELPFPTPVSPMSDLPFKGVIYDQENQETVDHSQQTAVNTLKPVLGPKPTEEINEKTELQQLSVSPEDADGTSDLVRQLTESYEEEDQEELPTDTEVMTSKEGNLAVEDIRDRKKPIAKPTKYHYYPHNQHLYLLPECATQQSKTSVKKGEVDLLIEIFLRVYITSNTAYNRCCTHESEVKCKYTVGQGKLFRFLLKAKYCTFTIKASTEVQNIKWALSGYTVCNAVYTRFNFTQPLCACADRFQGPCSASIARNDFHTIEVGMKKNIKGAGKAGRGFKSPTLVKTCEETKLIRECRSPQDWALLALQNVRTGKSQYLVICRCEQGELDGPMSHDQPAYARVPGIRVYGMMCNSGNGTNNRNGRIQRSSGTKPVEFPWEEALEFSSTLNWVE</sequence>
<feature type="signal peptide" evidence="1">
    <location>
        <begin position="1"/>
        <end position="16"/>
    </location>
</feature>
<organism evidence="2 3">
    <name type="scientific">Daphnia galeata</name>
    <dbReference type="NCBI Taxonomy" id="27404"/>
    <lineage>
        <taxon>Eukaryota</taxon>
        <taxon>Metazoa</taxon>
        <taxon>Ecdysozoa</taxon>
        <taxon>Arthropoda</taxon>
        <taxon>Crustacea</taxon>
        <taxon>Branchiopoda</taxon>
        <taxon>Diplostraca</taxon>
        <taxon>Cladocera</taxon>
        <taxon>Anomopoda</taxon>
        <taxon>Daphniidae</taxon>
        <taxon>Daphnia</taxon>
    </lineage>
</organism>
<dbReference type="AlphaFoldDB" id="A0A8J2WNW3"/>
<dbReference type="Proteomes" id="UP000789390">
    <property type="component" value="Unassembled WGS sequence"/>
</dbReference>
<comment type="caution">
    <text evidence="2">The sequence shown here is derived from an EMBL/GenBank/DDBJ whole genome shotgun (WGS) entry which is preliminary data.</text>
</comment>
<evidence type="ECO:0008006" key="4">
    <source>
        <dbReference type="Google" id="ProtNLM"/>
    </source>
</evidence>